<dbReference type="InterPro" id="IPR027417">
    <property type="entry name" value="P-loop_NTPase"/>
</dbReference>
<dbReference type="EMBL" id="CACRUX010000047">
    <property type="protein sequence ID" value="VYU08245.1"/>
    <property type="molecule type" value="Genomic_DNA"/>
</dbReference>
<dbReference type="RefSeq" id="WP_156704759.1">
    <property type="nucleotide sequence ID" value="NZ_CACRUX010000047.1"/>
</dbReference>
<evidence type="ECO:0000313" key="1">
    <source>
        <dbReference type="EMBL" id="VYU08245.1"/>
    </source>
</evidence>
<sequence length="428" mass="49788">MKKPVISRKIKKRNSSFEWKPFSRRQLQVLTWWLPKSPYYDYDTIIADGSIRSGKTVSMIDSFITWSLATFTGEAFIMAGRSMGALKRNVIRPMLQILDAKGIGYIYNRSTNTITCGGNTYFCFGAANEASQDTLQGLTAAGAFADEVALFPESFVNQMMGRCSVEGARIWMNCNPESPYHFIKSEYIDKSDEKRILHLHFTMDDNLSLSEAVKERYKRMYSGLWYKRFILGLWVMADGIIYDMFNDANLYDELAPEVRSNARRYITIDYGTSNPMVFLDCYDDGETVWVDREYYYSGRDRGVQKTDMQYLKDFKEFVGEDYPDFVIIDPSAASFKLLLRQNGYRVKDADNDVLNGIRKVASALFMRRLRVRRACKNMIKEFMSYLWDEKAAERGVEQPMKQFDHAMDAIRYLVNTLIKRWRLPSEEK</sequence>
<name>A0A6N3BW23_9FIRM</name>
<organism evidence="1">
    <name type="scientific">Veillonella ratti</name>
    <dbReference type="NCBI Taxonomy" id="103892"/>
    <lineage>
        <taxon>Bacteria</taxon>
        <taxon>Bacillati</taxon>
        <taxon>Bacillota</taxon>
        <taxon>Negativicutes</taxon>
        <taxon>Veillonellales</taxon>
        <taxon>Veillonellaceae</taxon>
        <taxon>Veillonella</taxon>
    </lineage>
</organism>
<dbReference type="Gene3D" id="3.40.50.300">
    <property type="entry name" value="P-loop containing nucleotide triphosphate hydrolases"/>
    <property type="match status" value="1"/>
</dbReference>
<dbReference type="NCBIfam" id="TIGR01547">
    <property type="entry name" value="phage_term_2"/>
    <property type="match status" value="1"/>
</dbReference>
<accession>A0A6N3BW23</accession>
<dbReference type="InterPro" id="IPR006437">
    <property type="entry name" value="Phage_terminase_lsu"/>
</dbReference>
<protein>
    <submittedName>
        <fullName evidence="1">Terminase-like family protein</fullName>
    </submittedName>
</protein>
<gene>
    <name evidence="1" type="ORF">VRLFYP33_01199</name>
</gene>
<proteinExistence type="predicted"/>
<dbReference type="Pfam" id="PF03237">
    <property type="entry name" value="Terminase_6N"/>
    <property type="match status" value="1"/>
</dbReference>
<dbReference type="AlphaFoldDB" id="A0A6N3BW23"/>
<reference evidence="1" key="1">
    <citation type="submission" date="2019-11" db="EMBL/GenBank/DDBJ databases">
        <authorList>
            <person name="Feng L."/>
        </authorList>
    </citation>
    <scope>NUCLEOTIDE SEQUENCE</scope>
    <source>
        <strain evidence="1">VrattiLFYP33</strain>
    </source>
</reference>
<dbReference type="Gene3D" id="3.30.420.280">
    <property type="match status" value="1"/>
</dbReference>